<feature type="transmembrane region" description="Helical" evidence="8">
    <location>
        <begin position="20"/>
        <end position="41"/>
    </location>
</feature>
<name>A0A212FCS4_DANPL</name>
<dbReference type="Proteomes" id="UP000007151">
    <property type="component" value="Unassembled WGS sequence"/>
</dbReference>
<comment type="caution">
    <text evidence="9">The sequence shown here is derived from an EMBL/GenBank/DDBJ whole genome shotgun (WGS) entry which is preliminary data.</text>
</comment>
<dbReference type="Pfam" id="PF01130">
    <property type="entry name" value="CD36"/>
    <property type="match status" value="1"/>
</dbReference>
<evidence type="ECO:0000256" key="4">
    <source>
        <dbReference type="ARBA" id="ARBA00022692"/>
    </source>
</evidence>
<keyword evidence="6 8" id="KW-0472">Membrane</keyword>
<keyword evidence="4 8" id="KW-0812">Transmembrane</keyword>
<dbReference type="InParanoid" id="A0A212FCS4"/>
<evidence type="ECO:0000256" key="2">
    <source>
        <dbReference type="ARBA" id="ARBA00010532"/>
    </source>
</evidence>
<proteinExistence type="inferred from homology"/>
<keyword evidence="5 8" id="KW-1133">Transmembrane helix</keyword>
<evidence type="ECO:0000256" key="5">
    <source>
        <dbReference type="ARBA" id="ARBA00022989"/>
    </source>
</evidence>
<sequence length="520" mass="59321">MKPKNPNYKHAEDKKKNYVLMALGILFVVLPIVTLFVDPVLMAMKYLTRMSVGSKIYTMMKEEIPGALINVYIFNITNGEAFVSGEDYKLKVEQVGPFVYQEFRTNEGFEIDEEAGVMRYTPIAAARFMPERSIADPRHVNITVINTIMLALASMLSSYSIFGKSGYNLLINQLQSKPFLNIDVDSYFWGYDDPLIALGNTLMPGWITFQRLGILDRLYDPAAVPRLELGIHDEDKFNIRTANGCPGLKVWQYENPSKRSRCNTFTDAYEGFAFPPGLTPDRALRLYRNVFCRMLELRFVDTKPLDFGPESFVYQIRNDSFAVNAETNCLCGEYGCAEGLSSAAPCLFGFDLGLSFGHFWNAYPKVYERIEGMRPDEKEHGSEFLIDPKSGAVLAARFTLQLNLIVRDVSYNSLTKPFSEMVIPMTYLKIVQPPLPNEAKNVFRFMYQVLPNIILGLQIIIFVIGFIMIAYTVRSIYWQVIVRKGIDLLNASNEDRVHVPRSETLLVEEKPLDEYRLYSN</sequence>
<organism evidence="9 10">
    <name type="scientific">Danaus plexippus plexippus</name>
    <dbReference type="NCBI Taxonomy" id="278856"/>
    <lineage>
        <taxon>Eukaryota</taxon>
        <taxon>Metazoa</taxon>
        <taxon>Ecdysozoa</taxon>
        <taxon>Arthropoda</taxon>
        <taxon>Hexapoda</taxon>
        <taxon>Insecta</taxon>
        <taxon>Pterygota</taxon>
        <taxon>Neoptera</taxon>
        <taxon>Endopterygota</taxon>
        <taxon>Lepidoptera</taxon>
        <taxon>Glossata</taxon>
        <taxon>Ditrysia</taxon>
        <taxon>Papilionoidea</taxon>
        <taxon>Nymphalidae</taxon>
        <taxon>Danainae</taxon>
        <taxon>Danaini</taxon>
        <taxon>Danaina</taxon>
        <taxon>Danaus</taxon>
        <taxon>Danaus</taxon>
    </lineage>
</organism>
<gene>
    <name evidence="9" type="ORF">KGM_210549</name>
</gene>
<accession>A0A212FCS4</accession>
<dbReference type="AlphaFoldDB" id="A0A212FCS4"/>
<evidence type="ECO:0000313" key="10">
    <source>
        <dbReference type="Proteomes" id="UP000007151"/>
    </source>
</evidence>
<evidence type="ECO:0000256" key="7">
    <source>
        <dbReference type="ARBA" id="ARBA00023180"/>
    </source>
</evidence>
<protein>
    <submittedName>
        <fullName evidence="9">Scavenger receptor class B member 1</fullName>
    </submittedName>
</protein>
<dbReference type="eggNOG" id="KOG3776">
    <property type="taxonomic scope" value="Eukaryota"/>
</dbReference>
<evidence type="ECO:0000256" key="6">
    <source>
        <dbReference type="ARBA" id="ARBA00023136"/>
    </source>
</evidence>
<dbReference type="PRINTS" id="PR01609">
    <property type="entry name" value="CD36FAMILY"/>
</dbReference>
<feature type="transmembrane region" description="Helical" evidence="8">
    <location>
        <begin position="453"/>
        <end position="473"/>
    </location>
</feature>
<dbReference type="InterPro" id="IPR002159">
    <property type="entry name" value="CD36_fam"/>
</dbReference>
<dbReference type="FunCoup" id="A0A212FCS4">
    <property type="interactions" value="20"/>
</dbReference>
<evidence type="ECO:0000256" key="1">
    <source>
        <dbReference type="ARBA" id="ARBA00004236"/>
    </source>
</evidence>
<comment type="subcellular location">
    <subcellularLocation>
        <location evidence="1">Cell membrane</location>
    </subcellularLocation>
</comment>
<dbReference type="GO" id="GO:0005886">
    <property type="term" value="C:plasma membrane"/>
    <property type="evidence" value="ECO:0007669"/>
    <property type="project" value="UniProtKB-SubCell"/>
</dbReference>
<dbReference type="EMBL" id="AGBW02009155">
    <property type="protein sequence ID" value="OWR51508.1"/>
    <property type="molecule type" value="Genomic_DNA"/>
</dbReference>
<keyword evidence="3" id="KW-1003">Cell membrane</keyword>
<dbReference type="PANTHER" id="PTHR11923:SF104">
    <property type="entry name" value="FI07620P"/>
    <property type="match status" value="1"/>
</dbReference>
<dbReference type="KEGG" id="dpl:KGM_210549"/>
<dbReference type="PANTHER" id="PTHR11923">
    <property type="entry name" value="SCAVENGER RECEPTOR CLASS B TYPE-1 SR-B1"/>
    <property type="match status" value="1"/>
</dbReference>
<evidence type="ECO:0000256" key="3">
    <source>
        <dbReference type="ARBA" id="ARBA00022475"/>
    </source>
</evidence>
<comment type="similarity">
    <text evidence="2">Belongs to the CD36 family.</text>
</comment>
<evidence type="ECO:0000313" key="9">
    <source>
        <dbReference type="EMBL" id="OWR51508.1"/>
    </source>
</evidence>
<keyword evidence="9" id="KW-0675">Receptor</keyword>
<keyword evidence="7" id="KW-0325">Glycoprotein</keyword>
<dbReference type="GO" id="GO:0005737">
    <property type="term" value="C:cytoplasm"/>
    <property type="evidence" value="ECO:0007669"/>
    <property type="project" value="TreeGrafter"/>
</dbReference>
<reference evidence="9 10" key="1">
    <citation type="journal article" date="2011" name="Cell">
        <title>The monarch butterfly genome yields insights into long-distance migration.</title>
        <authorList>
            <person name="Zhan S."/>
            <person name="Merlin C."/>
            <person name="Boore J.L."/>
            <person name="Reppert S.M."/>
        </authorList>
    </citation>
    <scope>NUCLEOTIDE SEQUENCE [LARGE SCALE GENOMIC DNA]</scope>
    <source>
        <strain evidence="9">F-2</strain>
    </source>
</reference>
<keyword evidence="10" id="KW-1185">Reference proteome</keyword>
<evidence type="ECO:0000256" key="8">
    <source>
        <dbReference type="SAM" id="Phobius"/>
    </source>
</evidence>
<dbReference type="GO" id="GO:0005044">
    <property type="term" value="F:scavenger receptor activity"/>
    <property type="evidence" value="ECO:0007669"/>
    <property type="project" value="TreeGrafter"/>
</dbReference>